<keyword evidence="3" id="KW-1185">Reference proteome</keyword>
<feature type="compositionally biased region" description="Basic and acidic residues" evidence="1">
    <location>
        <begin position="286"/>
        <end position="296"/>
    </location>
</feature>
<dbReference type="AlphaFoldDB" id="A0A9W8YJ05"/>
<evidence type="ECO:0000313" key="2">
    <source>
        <dbReference type="EMBL" id="KAJ4385235.1"/>
    </source>
</evidence>
<organism evidence="2 3">
    <name type="scientific">Gnomoniopsis smithogilvyi</name>
    <dbReference type="NCBI Taxonomy" id="1191159"/>
    <lineage>
        <taxon>Eukaryota</taxon>
        <taxon>Fungi</taxon>
        <taxon>Dikarya</taxon>
        <taxon>Ascomycota</taxon>
        <taxon>Pezizomycotina</taxon>
        <taxon>Sordariomycetes</taxon>
        <taxon>Sordariomycetidae</taxon>
        <taxon>Diaporthales</taxon>
        <taxon>Gnomoniaceae</taxon>
        <taxon>Gnomoniopsis</taxon>
    </lineage>
</organism>
<feature type="compositionally biased region" description="Acidic residues" evidence="1">
    <location>
        <begin position="196"/>
        <end position="210"/>
    </location>
</feature>
<name>A0A9W8YJ05_9PEZI</name>
<evidence type="ECO:0000256" key="1">
    <source>
        <dbReference type="SAM" id="MobiDB-lite"/>
    </source>
</evidence>
<reference evidence="2" key="1">
    <citation type="submission" date="2022-10" db="EMBL/GenBank/DDBJ databases">
        <title>Tapping the CABI collections for fungal endophytes: first genome assemblies for Collariella, Neodidymelliopsis, Ascochyta clinopodiicola, Didymella pomorum, Didymosphaeria variabile, Neocosmospora piperis and Neocucurbitaria cava.</title>
        <authorList>
            <person name="Hill R."/>
        </authorList>
    </citation>
    <scope>NUCLEOTIDE SEQUENCE</scope>
    <source>
        <strain evidence="2">IMI 355082</strain>
    </source>
</reference>
<protein>
    <submittedName>
        <fullName evidence="2">Uncharacterized protein</fullName>
    </submittedName>
</protein>
<feature type="region of interest" description="Disordered" evidence="1">
    <location>
        <begin position="196"/>
        <end position="215"/>
    </location>
</feature>
<evidence type="ECO:0000313" key="3">
    <source>
        <dbReference type="Proteomes" id="UP001140453"/>
    </source>
</evidence>
<comment type="caution">
    <text evidence="2">The sequence shown here is derived from an EMBL/GenBank/DDBJ whole genome shotgun (WGS) entry which is preliminary data.</text>
</comment>
<proteinExistence type="predicted"/>
<gene>
    <name evidence="2" type="ORF">N0V93_010296</name>
</gene>
<accession>A0A9W8YJ05</accession>
<sequence length="296" mass="33461">MKDRTAAIVAVVAYCHIQEPGKTNLQPKAKPITRSLMIVMPPNLQLQEEIRMRQSITVECEGRRLLAYYMCVGKLQRRNPDDLELADLSSLAAVAAVVGNESEEARGRDTTPASKLVKEEDDDEAINSAYQIVWNIFYAQHIANAYPTFHLRGQTSNMPGKIYTVLALEIEYHGPAELKGVKGQHSASFTLRTTDLEQEQEQEQEHEQEEQEGRHHCCRLLDAAVPRRPRQSAPGGSYPTVQVVPAIEERDGCPDEEVRLSSAFLSELIDTAERRQRLNDVTPTPKPEKFTKTRWR</sequence>
<dbReference type="EMBL" id="JAPEVB010000008">
    <property type="protein sequence ID" value="KAJ4385235.1"/>
    <property type="molecule type" value="Genomic_DNA"/>
</dbReference>
<feature type="region of interest" description="Disordered" evidence="1">
    <location>
        <begin position="271"/>
        <end position="296"/>
    </location>
</feature>
<dbReference type="Proteomes" id="UP001140453">
    <property type="component" value="Unassembled WGS sequence"/>
</dbReference>